<comment type="caution">
    <text evidence="6">The sequence shown here is derived from an EMBL/GenBank/DDBJ whole genome shotgun (WGS) entry which is preliminary data.</text>
</comment>
<keyword evidence="2 5" id="KW-0812">Transmembrane</keyword>
<evidence type="ECO:0000256" key="3">
    <source>
        <dbReference type="ARBA" id="ARBA00022989"/>
    </source>
</evidence>
<evidence type="ECO:0000256" key="1">
    <source>
        <dbReference type="ARBA" id="ARBA00004141"/>
    </source>
</evidence>
<dbReference type="Proteomes" id="UP001303046">
    <property type="component" value="Unassembled WGS sequence"/>
</dbReference>
<protein>
    <submittedName>
        <fullName evidence="6">Uncharacterized protein</fullName>
    </submittedName>
</protein>
<keyword evidence="4 5" id="KW-0472">Membrane</keyword>
<gene>
    <name evidence="6" type="primary">Necator_chrIV.g15302</name>
    <name evidence="6" type="ORF">RB195_002007</name>
</gene>
<dbReference type="SMART" id="SM01417">
    <property type="entry name" value="Solute_trans_a"/>
    <property type="match status" value="1"/>
</dbReference>
<comment type="subcellular location">
    <subcellularLocation>
        <location evidence="1">Membrane</location>
        <topology evidence="1">Multi-pass membrane protein</topology>
    </subcellularLocation>
</comment>
<feature type="transmembrane region" description="Helical" evidence="5">
    <location>
        <begin position="287"/>
        <end position="308"/>
    </location>
</feature>
<sequence length="377" mass="44322">MSDDKVAVIQREVRRISRRFLFDEQSELDIPGVADMLNELDWLHMTMLYTSIIPCAIVCGLGFFHVYFFMRYTSNEEIRAGMYFLIMMPPVTVITSLLAMFIPRSAGFLYAVTTSYYMLCMFMVVQLMFDMYGCRRTLARYLRKNKIMIKLAVAPYASYCRCLPEIKPRLRNLLTIEACILQTVIIRIVLQVLELIAYFELRHKQHVFFSISNFINIISMYFSLYFVYVLFEVAKDRLKPYRFGLLFKIHDTIVSMPANQKFVLDLAVALEWIKDVNNLPASNAAMFYLNFLLIWEFLIVSLYSSYVFQPEKTVLFDEYRKERKQNENDEPESLKVVSTQQEEYLNSISESYEDVQPKGKRTTSYLHVRTSLCSSLD</sequence>
<dbReference type="EMBL" id="JAVFWL010000004">
    <property type="protein sequence ID" value="KAK6749741.1"/>
    <property type="molecule type" value="Genomic_DNA"/>
</dbReference>
<evidence type="ECO:0000313" key="6">
    <source>
        <dbReference type="EMBL" id="KAK6749741.1"/>
    </source>
</evidence>
<name>A0ABR1DJU5_NECAM</name>
<evidence type="ECO:0000313" key="7">
    <source>
        <dbReference type="Proteomes" id="UP001303046"/>
    </source>
</evidence>
<evidence type="ECO:0000256" key="5">
    <source>
        <dbReference type="SAM" id="Phobius"/>
    </source>
</evidence>
<evidence type="ECO:0000256" key="2">
    <source>
        <dbReference type="ARBA" id="ARBA00022692"/>
    </source>
</evidence>
<keyword evidence="7" id="KW-1185">Reference proteome</keyword>
<evidence type="ECO:0000256" key="4">
    <source>
        <dbReference type="ARBA" id="ARBA00023136"/>
    </source>
</evidence>
<organism evidence="6 7">
    <name type="scientific">Necator americanus</name>
    <name type="common">Human hookworm</name>
    <dbReference type="NCBI Taxonomy" id="51031"/>
    <lineage>
        <taxon>Eukaryota</taxon>
        <taxon>Metazoa</taxon>
        <taxon>Ecdysozoa</taxon>
        <taxon>Nematoda</taxon>
        <taxon>Chromadorea</taxon>
        <taxon>Rhabditida</taxon>
        <taxon>Rhabditina</taxon>
        <taxon>Rhabditomorpha</taxon>
        <taxon>Strongyloidea</taxon>
        <taxon>Ancylostomatidae</taxon>
        <taxon>Bunostominae</taxon>
        <taxon>Necator</taxon>
    </lineage>
</organism>
<feature type="transmembrane region" description="Helical" evidence="5">
    <location>
        <begin position="47"/>
        <end position="70"/>
    </location>
</feature>
<feature type="transmembrane region" description="Helical" evidence="5">
    <location>
        <begin position="82"/>
        <end position="102"/>
    </location>
</feature>
<feature type="transmembrane region" description="Helical" evidence="5">
    <location>
        <begin position="108"/>
        <end position="129"/>
    </location>
</feature>
<reference evidence="6 7" key="1">
    <citation type="submission" date="2023-08" db="EMBL/GenBank/DDBJ databases">
        <title>A Necator americanus chromosomal reference genome.</title>
        <authorList>
            <person name="Ilik V."/>
            <person name="Petrzelkova K.J."/>
            <person name="Pardy F."/>
            <person name="Fuh T."/>
            <person name="Niatou-Singa F.S."/>
            <person name="Gouil Q."/>
            <person name="Baker L."/>
            <person name="Ritchie M.E."/>
            <person name="Jex A.R."/>
            <person name="Gazzola D."/>
            <person name="Li H."/>
            <person name="Toshio Fujiwara R."/>
            <person name="Zhan B."/>
            <person name="Aroian R.V."/>
            <person name="Pafco B."/>
            <person name="Schwarz E.M."/>
        </authorList>
    </citation>
    <scope>NUCLEOTIDE SEQUENCE [LARGE SCALE GENOMIC DNA]</scope>
    <source>
        <strain evidence="6 7">Aroian</strain>
        <tissue evidence="6">Whole animal</tissue>
    </source>
</reference>
<proteinExistence type="predicted"/>
<dbReference type="InterPro" id="IPR005178">
    <property type="entry name" value="Ostalpha/TMEM184C"/>
</dbReference>
<keyword evidence="3 5" id="KW-1133">Transmembrane helix</keyword>
<dbReference type="PANTHER" id="PTHR23423">
    <property type="entry name" value="ORGANIC SOLUTE TRANSPORTER-RELATED"/>
    <property type="match status" value="1"/>
</dbReference>
<accession>A0ABR1DJU5</accession>
<feature type="transmembrane region" description="Helical" evidence="5">
    <location>
        <begin position="211"/>
        <end position="231"/>
    </location>
</feature>
<dbReference type="Pfam" id="PF03619">
    <property type="entry name" value="Solute_trans_a"/>
    <property type="match status" value="1"/>
</dbReference>